<name>A0ABU1EFX7_9CLOT</name>
<dbReference type="InterPro" id="IPR041633">
    <property type="entry name" value="Polbeta"/>
</dbReference>
<dbReference type="InterPro" id="IPR043519">
    <property type="entry name" value="NT_sf"/>
</dbReference>
<dbReference type="EMBL" id="JAVJAN010000014">
    <property type="protein sequence ID" value="MDR5587174.1"/>
    <property type="molecule type" value="Genomic_DNA"/>
</dbReference>
<keyword evidence="3" id="KW-1185">Reference proteome</keyword>
<organism evidence="2 3">
    <name type="scientific">Clostridium aquiflavi</name>
    <dbReference type="NCBI Taxonomy" id="3073603"/>
    <lineage>
        <taxon>Bacteria</taxon>
        <taxon>Bacillati</taxon>
        <taxon>Bacillota</taxon>
        <taxon>Clostridia</taxon>
        <taxon>Eubacteriales</taxon>
        <taxon>Clostridiaceae</taxon>
        <taxon>Clostridium</taxon>
    </lineage>
</organism>
<reference evidence="2 3" key="1">
    <citation type="submission" date="2023-09" db="EMBL/GenBank/DDBJ databases">
        <authorList>
            <person name="Zhai L."/>
        </authorList>
    </citation>
    <scope>NUCLEOTIDE SEQUENCE [LARGE SCALE GENOMIC DNA]</scope>
    <source>
        <strain evidence="2 3">5 N-1</strain>
    </source>
</reference>
<sequence length="101" mass="12044">MINLNLDKNILEEIINISKKYDYINKVVLFGSRAREDNILKSDIDLAIYSDKDLGEYIEDIELNTRTLLEFDFSDMKNIKDEFFKEQINKDGVTIYEKHRF</sequence>
<evidence type="ECO:0000313" key="2">
    <source>
        <dbReference type="EMBL" id="MDR5587174.1"/>
    </source>
</evidence>
<dbReference type="CDD" id="cd05403">
    <property type="entry name" value="NT_KNTase_like"/>
    <property type="match status" value="1"/>
</dbReference>
<accession>A0ABU1EFX7</accession>
<gene>
    <name evidence="2" type="ORF">RGC78_06795</name>
</gene>
<evidence type="ECO:0000313" key="3">
    <source>
        <dbReference type="Proteomes" id="UP001256646"/>
    </source>
</evidence>
<proteinExistence type="predicted"/>
<protein>
    <submittedName>
        <fullName evidence="2">Nucleotidyltransferase domain-containing protein</fullName>
    </submittedName>
</protein>
<dbReference type="Pfam" id="PF18765">
    <property type="entry name" value="Polbeta"/>
    <property type="match status" value="1"/>
</dbReference>
<dbReference type="Proteomes" id="UP001256646">
    <property type="component" value="Unassembled WGS sequence"/>
</dbReference>
<evidence type="ECO:0000259" key="1">
    <source>
        <dbReference type="Pfam" id="PF18765"/>
    </source>
</evidence>
<dbReference type="Gene3D" id="3.30.460.10">
    <property type="entry name" value="Beta Polymerase, domain 2"/>
    <property type="match status" value="1"/>
</dbReference>
<feature type="domain" description="Polymerase beta nucleotidyltransferase" evidence="1">
    <location>
        <begin position="12"/>
        <end position="99"/>
    </location>
</feature>
<dbReference type="RefSeq" id="WP_309556289.1">
    <property type="nucleotide sequence ID" value="NZ_JAVJAN010000014.1"/>
</dbReference>
<dbReference type="SUPFAM" id="SSF81301">
    <property type="entry name" value="Nucleotidyltransferase"/>
    <property type="match status" value="1"/>
</dbReference>
<comment type="caution">
    <text evidence="2">The sequence shown here is derived from an EMBL/GenBank/DDBJ whole genome shotgun (WGS) entry which is preliminary data.</text>
</comment>